<reference evidence="3" key="1">
    <citation type="submission" date="2019-09" db="EMBL/GenBank/DDBJ databases">
        <authorList>
            <person name="Li J."/>
        </authorList>
    </citation>
    <scope>NUCLEOTIDE SEQUENCE [LARGE SCALE GENOMIC DNA]</scope>
    <source>
        <strain evidence="3">NRBC 14897</strain>
    </source>
</reference>
<sequence length="351" mass="37380">MTATGRSSPIRQAIRSAWSPEPRPTSAAPRPSDRHTCAVSPREMANGADMFSAAAQRVVDYLNAHTPIPDWSVSRVAAGEQVHLHVHDQGLLSLGRRVPWDDTFCIRMSNGASRIVLDAQADADYADHPDAQVVRAYVGFPITDDEGHAFGTLCGVGTEPLAGIDAVDADLVALMGDLLSSQLAMSRIADRERRSAEIALALSETDALTGLVNRRGWDLLVDDAEERVSAYGDPVAVAVIDLDGLKLVNDVEGHAAGDELLRRAAEVLTATAGHGDRVARYGGDEFVVLANNLPMSRLQPHFDRFVTALADAGIRASMGYAPTAAGVVSVAEAFTRADAEMYVSKLDGRAS</sequence>
<evidence type="ECO:0000259" key="2">
    <source>
        <dbReference type="PROSITE" id="PS50887"/>
    </source>
</evidence>
<keyword evidence="4" id="KW-1185">Reference proteome</keyword>
<dbReference type="AlphaFoldDB" id="A0A641AJ22"/>
<feature type="domain" description="GGDEF" evidence="2">
    <location>
        <begin position="233"/>
        <end position="351"/>
    </location>
</feature>
<dbReference type="PROSITE" id="PS50887">
    <property type="entry name" value="GGDEF"/>
    <property type="match status" value="1"/>
</dbReference>
<dbReference type="PANTHER" id="PTHR45138:SF9">
    <property type="entry name" value="DIGUANYLATE CYCLASE DGCM-RELATED"/>
    <property type="match status" value="1"/>
</dbReference>
<accession>A0A641AJ22</accession>
<proteinExistence type="predicted"/>
<dbReference type="OrthoDB" id="23692at2"/>
<dbReference type="EMBL" id="SDPP02000004">
    <property type="protein sequence ID" value="KAA1374893.1"/>
    <property type="molecule type" value="Genomic_DNA"/>
</dbReference>
<comment type="caution">
    <text evidence="3">The sequence shown here is derived from an EMBL/GenBank/DDBJ whole genome shotgun (WGS) entry which is preliminary data.</text>
</comment>
<dbReference type="Proteomes" id="UP001515100">
    <property type="component" value="Unassembled WGS sequence"/>
</dbReference>
<dbReference type="InterPro" id="IPR029787">
    <property type="entry name" value="Nucleotide_cyclase"/>
</dbReference>
<evidence type="ECO:0000313" key="4">
    <source>
        <dbReference type="Proteomes" id="UP001515100"/>
    </source>
</evidence>
<dbReference type="SMART" id="SM00267">
    <property type="entry name" value="GGDEF"/>
    <property type="match status" value="1"/>
</dbReference>
<protein>
    <submittedName>
        <fullName evidence="3">GGDEF domain-containing protein</fullName>
    </submittedName>
</protein>
<dbReference type="SUPFAM" id="SSF55781">
    <property type="entry name" value="GAF domain-like"/>
    <property type="match status" value="1"/>
</dbReference>
<dbReference type="InterPro" id="IPR000160">
    <property type="entry name" value="GGDEF_dom"/>
</dbReference>
<organism evidence="3 4">
    <name type="scientific">Aeromicrobium fastidiosum</name>
    <dbReference type="NCBI Taxonomy" id="52699"/>
    <lineage>
        <taxon>Bacteria</taxon>
        <taxon>Bacillati</taxon>
        <taxon>Actinomycetota</taxon>
        <taxon>Actinomycetes</taxon>
        <taxon>Propionibacteriales</taxon>
        <taxon>Nocardioidaceae</taxon>
        <taxon>Aeromicrobium</taxon>
    </lineage>
</organism>
<name>A0A641AJ22_9ACTN</name>
<evidence type="ECO:0000313" key="3">
    <source>
        <dbReference type="EMBL" id="KAA1374893.1"/>
    </source>
</evidence>
<dbReference type="NCBIfam" id="TIGR00254">
    <property type="entry name" value="GGDEF"/>
    <property type="match status" value="1"/>
</dbReference>
<dbReference type="Gene3D" id="3.30.70.270">
    <property type="match status" value="1"/>
</dbReference>
<dbReference type="CDD" id="cd01949">
    <property type="entry name" value="GGDEF"/>
    <property type="match status" value="1"/>
</dbReference>
<dbReference type="InterPro" id="IPR043128">
    <property type="entry name" value="Rev_trsase/Diguanyl_cyclase"/>
</dbReference>
<evidence type="ECO:0000256" key="1">
    <source>
        <dbReference type="SAM" id="MobiDB-lite"/>
    </source>
</evidence>
<feature type="compositionally biased region" description="Polar residues" evidence="1">
    <location>
        <begin position="1"/>
        <end position="10"/>
    </location>
</feature>
<gene>
    <name evidence="3" type="ORF">ESP62_016105</name>
</gene>
<feature type="region of interest" description="Disordered" evidence="1">
    <location>
        <begin position="1"/>
        <end position="37"/>
    </location>
</feature>
<dbReference type="PANTHER" id="PTHR45138">
    <property type="entry name" value="REGULATORY COMPONENTS OF SENSORY TRANSDUCTION SYSTEM"/>
    <property type="match status" value="1"/>
</dbReference>
<dbReference type="GO" id="GO:0052621">
    <property type="term" value="F:diguanylate cyclase activity"/>
    <property type="evidence" value="ECO:0007669"/>
    <property type="project" value="TreeGrafter"/>
</dbReference>
<dbReference type="SUPFAM" id="SSF55073">
    <property type="entry name" value="Nucleotide cyclase"/>
    <property type="match status" value="1"/>
</dbReference>
<dbReference type="InterPro" id="IPR050469">
    <property type="entry name" value="Diguanylate_Cyclase"/>
</dbReference>
<dbReference type="Pfam" id="PF00990">
    <property type="entry name" value="GGDEF"/>
    <property type="match status" value="1"/>
</dbReference>